<dbReference type="PATRIC" id="fig|55802.8.peg.1403"/>
<dbReference type="CDD" id="cd16352">
    <property type="entry name" value="CheD"/>
    <property type="match status" value="1"/>
</dbReference>
<dbReference type="HAMAP" id="MF_01440">
    <property type="entry name" value="CheD"/>
    <property type="match status" value="1"/>
</dbReference>
<dbReference type="InterPro" id="IPR011324">
    <property type="entry name" value="Cytotoxic_necrot_fac-like_cat"/>
</dbReference>
<dbReference type="PANTHER" id="PTHR35147:SF1">
    <property type="entry name" value="CHEMORECEPTOR GLUTAMINE DEAMIDASE CHED-RELATED"/>
    <property type="match status" value="1"/>
</dbReference>
<evidence type="ECO:0000313" key="4">
    <source>
        <dbReference type="EMBL" id="ALM75342.1"/>
    </source>
</evidence>
<proteinExistence type="inferred from homology"/>
<keyword evidence="1 3" id="KW-0145">Chemotaxis</keyword>
<evidence type="ECO:0000256" key="2">
    <source>
        <dbReference type="ARBA" id="ARBA00022801"/>
    </source>
</evidence>
<dbReference type="GO" id="GO:0050568">
    <property type="term" value="F:protein-glutamine glutaminase activity"/>
    <property type="evidence" value="ECO:0007669"/>
    <property type="project" value="UniProtKB-UniRule"/>
</dbReference>
<dbReference type="STRING" id="55802.TBCH5v1_1425"/>
<reference evidence="4 5" key="1">
    <citation type="journal article" date="2016" name="Genome Announc.">
        <title>Complete genome sequence of the hyperthermophilic and piezophilic archaeon Thermococcus barophilus Ch5, capable of growth at the expense of hydrogenogenesis from carbon monoxide and formate.</title>
        <authorList>
            <person name="Oger P."/>
            <person name="Sokolova T.G."/>
            <person name="Kozhevnikova D.A."/>
            <person name="Taranov E.A."/>
            <person name="Vannier P."/>
            <person name="Lee H.S."/>
            <person name="Kwon K.K."/>
            <person name="Kang S.G."/>
            <person name="Lee J.H."/>
            <person name="Bonch-Osmolovskaya E.A."/>
            <person name="Lebedinsky A.V."/>
        </authorList>
    </citation>
    <scope>NUCLEOTIDE SEQUENCE [LARGE SCALE GENOMIC DNA]</scope>
    <source>
        <strain evidence="5">Ch5</strain>
    </source>
</reference>
<dbReference type="InterPro" id="IPR005659">
    <property type="entry name" value="Chemorcpt_Glu_NH3ase_CheD"/>
</dbReference>
<dbReference type="SUPFAM" id="SSF64438">
    <property type="entry name" value="CNF1/YfiH-like putative cysteine hydrolases"/>
    <property type="match status" value="1"/>
</dbReference>
<dbReference type="PROSITE" id="PS51257">
    <property type="entry name" value="PROKAR_LIPOPROTEIN"/>
    <property type="match status" value="1"/>
</dbReference>
<dbReference type="AlphaFoldDB" id="A0A0S1XC21"/>
<dbReference type="Proteomes" id="UP000066042">
    <property type="component" value="Chromosome"/>
</dbReference>
<organism evidence="4 5">
    <name type="scientific">Thermococcus barophilus</name>
    <dbReference type="NCBI Taxonomy" id="55802"/>
    <lineage>
        <taxon>Archaea</taxon>
        <taxon>Methanobacteriati</taxon>
        <taxon>Methanobacteriota</taxon>
        <taxon>Thermococci</taxon>
        <taxon>Thermococcales</taxon>
        <taxon>Thermococcaceae</taxon>
        <taxon>Thermococcus</taxon>
    </lineage>
</organism>
<comment type="function">
    <text evidence="3">Probably deamidates glutamine residues to glutamate on methyl-accepting chemotaxis receptors (MCPs), playing an important role in chemotaxis.</text>
</comment>
<keyword evidence="4" id="KW-0675">Receptor</keyword>
<accession>A0A0S1XC21</accession>
<protein>
    <recommendedName>
        <fullName evidence="3">Probable chemoreceptor glutamine deamidase CheD</fullName>
        <ecNumber evidence="3">3.5.1.44</ecNumber>
    </recommendedName>
</protein>
<comment type="similarity">
    <text evidence="3">Belongs to the CheD family.</text>
</comment>
<evidence type="ECO:0000256" key="3">
    <source>
        <dbReference type="HAMAP-Rule" id="MF_01440"/>
    </source>
</evidence>
<dbReference type="InterPro" id="IPR038592">
    <property type="entry name" value="CheD-like_sf"/>
</dbReference>
<comment type="catalytic activity">
    <reaction evidence="3">
        <text>L-glutaminyl-[protein] + H2O = L-glutamyl-[protein] + NH4(+)</text>
        <dbReference type="Rhea" id="RHEA:16441"/>
        <dbReference type="Rhea" id="RHEA-COMP:10207"/>
        <dbReference type="Rhea" id="RHEA-COMP:10208"/>
        <dbReference type="ChEBI" id="CHEBI:15377"/>
        <dbReference type="ChEBI" id="CHEBI:28938"/>
        <dbReference type="ChEBI" id="CHEBI:29973"/>
        <dbReference type="ChEBI" id="CHEBI:30011"/>
        <dbReference type="EC" id="3.5.1.44"/>
    </reaction>
</comment>
<sequence length="162" mass="17997">MREIKVGIGDYAVAKNNGIISTYGLGSCVGITLYDRTKKVGGLLHALLPEAEHYGRRGNLAKYVDTGLQLLVRDMVKLGALQRRLEAKIFGGAQMFGHIKTEQLMIGKRNVEVARRELRKMGIRIVAEDTGGRGGRTIYFDVSTGKVRMRMVSNGRVIEKLY</sequence>
<keyword evidence="2 3" id="KW-0378">Hydrolase</keyword>
<dbReference type="RefSeq" id="WP_056934004.1">
    <property type="nucleotide sequence ID" value="NZ_CP013050.1"/>
</dbReference>
<gene>
    <name evidence="3" type="primary">cheD</name>
    <name evidence="4" type="ORF">TBCH5v1_1425</name>
</gene>
<dbReference type="Gene3D" id="3.30.1330.200">
    <property type="match status" value="1"/>
</dbReference>
<evidence type="ECO:0000313" key="5">
    <source>
        <dbReference type="Proteomes" id="UP000066042"/>
    </source>
</evidence>
<name>A0A0S1XC21_THEBA</name>
<dbReference type="GO" id="GO:0006935">
    <property type="term" value="P:chemotaxis"/>
    <property type="evidence" value="ECO:0007669"/>
    <property type="project" value="UniProtKB-UniRule"/>
</dbReference>
<dbReference type="GeneID" id="26136671"/>
<dbReference type="EC" id="3.5.1.44" evidence="3"/>
<dbReference type="Pfam" id="PF03975">
    <property type="entry name" value="CheD"/>
    <property type="match status" value="1"/>
</dbReference>
<dbReference type="EMBL" id="CP013050">
    <property type="protein sequence ID" value="ALM75342.1"/>
    <property type="molecule type" value="Genomic_DNA"/>
</dbReference>
<dbReference type="PANTHER" id="PTHR35147">
    <property type="entry name" value="CHEMORECEPTOR GLUTAMINE DEAMIDASE CHED-RELATED"/>
    <property type="match status" value="1"/>
</dbReference>
<evidence type="ECO:0000256" key="1">
    <source>
        <dbReference type="ARBA" id="ARBA00022500"/>
    </source>
</evidence>